<evidence type="ECO:0000256" key="4">
    <source>
        <dbReference type="ARBA" id="ARBA00022840"/>
    </source>
</evidence>
<dbReference type="Proteomes" id="UP001500604">
    <property type="component" value="Unassembled WGS sequence"/>
</dbReference>
<dbReference type="PANTHER" id="PTHR42788:SF19">
    <property type="entry name" value="ALIPHATIC SULFONATES IMPORT ATP-BINDING PROTEIN SSUB 2"/>
    <property type="match status" value="1"/>
</dbReference>
<reference evidence="7" key="1">
    <citation type="journal article" date="2019" name="Int. J. Syst. Evol. Microbiol.">
        <title>The Global Catalogue of Microorganisms (GCM) 10K type strain sequencing project: providing services to taxonomists for standard genome sequencing and annotation.</title>
        <authorList>
            <consortium name="The Broad Institute Genomics Platform"/>
            <consortium name="The Broad Institute Genome Sequencing Center for Infectious Disease"/>
            <person name="Wu L."/>
            <person name="Ma J."/>
        </authorList>
    </citation>
    <scope>NUCLEOTIDE SEQUENCE [LARGE SCALE GENOMIC DNA]</scope>
    <source>
        <strain evidence="7">JCM 17805</strain>
    </source>
</reference>
<dbReference type="PANTHER" id="PTHR42788">
    <property type="entry name" value="TAURINE IMPORT ATP-BINDING PROTEIN-RELATED"/>
    <property type="match status" value="1"/>
</dbReference>
<proteinExistence type="inferred from homology"/>
<dbReference type="Pfam" id="PF00005">
    <property type="entry name" value="ABC_tran"/>
    <property type="match status" value="1"/>
</dbReference>
<organism evidence="6 7">
    <name type="scientific">Kistimonas scapharcae</name>
    <dbReference type="NCBI Taxonomy" id="1036133"/>
    <lineage>
        <taxon>Bacteria</taxon>
        <taxon>Pseudomonadati</taxon>
        <taxon>Pseudomonadota</taxon>
        <taxon>Gammaproteobacteria</taxon>
        <taxon>Oceanospirillales</taxon>
        <taxon>Endozoicomonadaceae</taxon>
        <taxon>Kistimonas</taxon>
    </lineage>
</organism>
<comment type="caution">
    <text evidence="6">The sequence shown here is derived from an EMBL/GenBank/DDBJ whole genome shotgun (WGS) entry which is preliminary data.</text>
</comment>
<dbReference type="Gene3D" id="3.40.50.300">
    <property type="entry name" value="P-loop containing nucleotide triphosphate hydrolases"/>
    <property type="match status" value="1"/>
</dbReference>
<dbReference type="InterPro" id="IPR003593">
    <property type="entry name" value="AAA+_ATPase"/>
</dbReference>
<gene>
    <name evidence="6" type="ORF">GCM10023116_02040</name>
</gene>
<evidence type="ECO:0000256" key="3">
    <source>
        <dbReference type="ARBA" id="ARBA00022741"/>
    </source>
</evidence>
<dbReference type="InterPro" id="IPR017871">
    <property type="entry name" value="ABC_transporter-like_CS"/>
</dbReference>
<evidence type="ECO:0000256" key="2">
    <source>
        <dbReference type="ARBA" id="ARBA00022448"/>
    </source>
</evidence>
<dbReference type="PROSITE" id="PS00211">
    <property type="entry name" value="ABC_TRANSPORTER_1"/>
    <property type="match status" value="1"/>
</dbReference>
<dbReference type="InterPro" id="IPR027417">
    <property type="entry name" value="P-loop_NTPase"/>
</dbReference>
<name>A0ABP8UZH3_9GAMM</name>
<dbReference type="PROSITE" id="PS50893">
    <property type="entry name" value="ABC_TRANSPORTER_2"/>
    <property type="match status" value="1"/>
</dbReference>
<dbReference type="InterPro" id="IPR003439">
    <property type="entry name" value="ABC_transporter-like_ATP-bd"/>
</dbReference>
<dbReference type="SMART" id="SM00382">
    <property type="entry name" value="AAA"/>
    <property type="match status" value="1"/>
</dbReference>
<accession>A0ABP8UZH3</accession>
<evidence type="ECO:0000313" key="6">
    <source>
        <dbReference type="EMBL" id="GAA4647942.1"/>
    </source>
</evidence>
<evidence type="ECO:0000259" key="5">
    <source>
        <dbReference type="PROSITE" id="PS50893"/>
    </source>
</evidence>
<dbReference type="SUPFAM" id="SSF52540">
    <property type="entry name" value="P-loop containing nucleoside triphosphate hydrolases"/>
    <property type="match status" value="1"/>
</dbReference>
<keyword evidence="3" id="KW-0547">Nucleotide-binding</keyword>
<sequence length="247" mass="27263">MPNLHIKNASLSYSNKPIFTNLCLTLPANQWTCLLGASGVGKSSLLRLIAGLAFGHGAQANGDITSSDSLPVHHRVAWMAQQDLLLPWLSVIDNVTLGCRLRKEPLSKDKIEQAHHLLRSVGLQQQASSYPRELSGGQRQRVALARTLMEDRPFVLMDEPFAAVDALTRLKLQDLASELLADRTILMITHDPLEALRLGHSVYHLQGSPATLTEPLYPQGSAPRSLDNEQLMALHGHILEKLRQEDV</sequence>
<dbReference type="RefSeq" id="WP_345192954.1">
    <property type="nucleotide sequence ID" value="NZ_BAABFL010000016.1"/>
</dbReference>
<keyword evidence="7" id="KW-1185">Reference proteome</keyword>
<evidence type="ECO:0000256" key="1">
    <source>
        <dbReference type="ARBA" id="ARBA00005417"/>
    </source>
</evidence>
<dbReference type="GO" id="GO:0005524">
    <property type="term" value="F:ATP binding"/>
    <property type="evidence" value="ECO:0007669"/>
    <property type="project" value="UniProtKB-KW"/>
</dbReference>
<keyword evidence="2" id="KW-0813">Transport</keyword>
<comment type="similarity">
    <text evidence="1">Belongs to the ABC transporter superfamily.</text>
</comment>
<feature type="domain" description="ABC transporter" evidence="5">
    <location>
        <begin position="4"/>
        <end position="232"/>
    </location>
</feature>
<dbReference type="InterPro" id="IPR050166">
    <property type="entry name" value="ABC_transporter_ATP-bind"/>
</dbReference>
<protein>
    <submittedName>
        <fullName evidence="6">ABC transporter ATP-binding protein</fullName>
    </submittedName>
</protein>
<keyword evidence="4 6" id="KW-0067">ATP-binding</keyword>
<dbReference type="EMBL" id="BAABFL010000016">
    <property type="protein sequence ID" value="GAA4647942.1"/>
    <property type="molecule type" value="Genomic_DNA"/>
</dbReference>
<evidence type="ECO:0000313" key="7">
    <source>
        <dbReference type="Proteomes" id="UP001500604"/>
    </source>
</evidence>